<dbReference type="GO" id="GO:0006506">
    <property type="term" value="P:GPI anchor biosynthetic process"/>
    <property type="evidence" value="ECO:0007669"/>
    <property type="project" value="UniProtKB-UniPathway"/>
</dbReference>
<keyword evidence="9 11" id="KW-1133">Transmembrane helix</keyword>
<comment type="caution">
    <text evidence="12">The sequence shown here is derived from an EMBL/GenBank/DDBJ whole genome shotgun (WGS) entry which is preliminary data.</text>
</comment>
<feature type="transmembrane region" description="Helical" evidence="11">
    <location>
        <begin position="497"/>
        <end position="516"/>
    </location>
</feature>
<evidence type="ECO:0000256" key="2">
    <source>
        <dbReference type="ARBA" id="ARBA00004687"/>
    </source>
</evidence>
<feature type="transmembrane region" description="Helical" evidence="11">
    <location>
        <begin position="428"/>
        <end position="445"/>
    </location>
</feature>
<dbReference type="PANTHER" id="PTHR12468:SF2">
    <property type="entry name" value="GPI MANNOSYLTRANSFERASE 2"/>
    <property type="match status" value="1"/>
</dbReference>
<dbReference type="GO" id="GO:0000009">
    <property type="term" value="F:alpha-1,6-mannosyltransferase activity"/>
    <property type="evidence" value="ECO:0007669"/>
    <property type="project" value="InterPro"/>
</dbReference>
<evidence type="ECO:0000256" key="9">
    <source>
        <dbReference type="ARBA" id="ARBA00022989"/>
    </source>
</evidence>
<name>A0A8J4T5H4_9TREM</name>
<keyword evidence="5 11" id="KW-0328">Glycosyltransferase</keyword>
<protein>
    <recommendedName>
        <fullName evidence="11">GPI mannosyltransferase 2</fullName>
        <ecNumber evidence="11">2.4.1.-</ecNumber>
    </recommendedName>
</protein>
<dbReference type="Pfam" id="PF04188">
    <property type="entry name" value="Mannosyl_trans2"/>
    <property type="match status" value="1"/>
</dbReference>
<accession>A0A8J4T5H4</accession>
<keyword evidence="7 11" id="KW-0812">Transmembrane</keyword>
<feature type="transmembrane region" description="Helical" evidence="11">
    <location>
        <begin position="7"/>
        <end position="29"/>
    </location>
</feature>
<evidence type="ECO:0000256" key="11">
    <source>
        <dbReference type="RuleBase" id="RU363112"/>
    </source>
</evidence>
<keyword evidence="8 11" id="KW-0256">Endoplasmic reticulum</keyword>
<keyword evidence="6 11" id="KW-0808">Transferase</keyword>
<keyword evidence="4 11" id="KW-0337">GPI-anchor biosynthesis</keyword>
<comment type="similarity">
    <text evidence="3 11">Belongs to the PIGV family.</text>
</comment>
<dbReference type="UniPathway" id="UPA00196"/>
<reference evidence="12" key="1">
    <citation type="submission" date="2019-05" db="EMBL/GenBank/DDBJ databases">
        <title>Annotation for the trematode Paragonimus heterotremus.</title>
        <authorList>
            <person name="Choi Y.-J."/>
        </authorList>
    </citation>
    <scope>NUCLEOTIDE SEQUENCE</scope>
    <source>
        <strain evidence="12">LC</strain>
    </source>
</reference>
<comment type="pathway">
    <text evidence="2 11">Glycolipid biosynthesis; glycosylphosphatidylinositol-anchor biosynthesis.</text>
</comment>
<keyword evidence="10 11" id="KW-0472">Membrane</keyword>
<comment type="function">
    <text evidence="11">Mannosyltransferase involved in glycosylphosphatidylinositol-anchor biosynthesis.</text>
</comment>
<evidence type="ECO:0000256" key="8">
    <source>
        <dbReference type="ARBA" id="ARBA00022824"/>
    </source>
</evidence>
<gene>
    <name evidence="12" type="ORF">PHET_07121</name>
</gene>
<dbReference type="GO" id="GO:0031501">
    <property type="term" value="C:mannosyltransferase complex"/>
    <property type="evidence" value="ECO:0007669"/>
    <property type="project" value="TreeGrafter"/>
</dbReference>
<feature type="transmembrane region" description="Helical" evidence="11">
    <location>
        <begin position="247"/>
        <end position="272"/>
    </location>
</feature>
<keyword evidence="13" id="KW-1185">Reference proteome</keyword>
<comment type="subcellular location">
    <subcellularLocation>
        <location evidence="1 11">Endoplasmic reticulum membrane</location>
        <topology evidence="1 11">Multi-pass membrane protein</topology>
    </subcellularLocation>
</comment>
<feature type="transmembrane region" description="Helical" evidence="11">
    <location>
        <begin position="402"/>
        <end position="422"/>
    </location>
</feature>
<dbReference type="GO" id="GO:0004376">
    <property type="term" value="F:GPI mannosyltransferase activity"/>
    <property type="evidence" value="ECO:0007669"/>
    <property type="project" value="InterPro"/>
</dbReference>
<feature type="transmembrane region" description="Helical" evidence="11">
    <location>
        <begin position="81"/>
        <end position="99"/>
    </location>
</feature>
<dbReference type="InterPro" id="IPR007315">
    <property type="entry name" value="PIG-V/Gpi18"/>
</dbReference>
<evidence type="ECO:0000256" key="3">
    <source>
        <dbReference type="ARBA" id="ARBA00008698"/>
    </source>
</evidence>
<evidence type="ECO:0000256" key="6">
    <source>
        <dbReference type="ARBA" id="ARBA00022679"/>
    </source>
</evidence>
<evidence type="ECO:0000256" key="4">
    <source>
        <dbReference type="ARBA" id="ARBA00022502"/>
    </source>
</evidence>
<dbReference type="EC" id="2.4.1.-" evidence="11"/>
<dbReference type="AlphaFoldDB" id="A0A8J4T5H4"/>
<feature type="transmembrane region" description="Helical" evidence="11">
    <location>
        <begin position="362"/>
        <end position="381"/>
    </location>
</feature>
<proteinExistence type="inferred from homology"/>
<evidence type="ECO:0000313" key="13">
    <source>
        <dbReference type="Proteomes" id="UP000748531"/>
    </source>
</evidence>
<evidence type="ECO:0000256" key="7">
    <source>
        <dbReference type="ARBA" id="ARBA00022692"/>
    </source>
</evidence>
<dbReference type="GO" id="GO:0005789">
    <property type="term" value="C:endoplasmic reticulum membrane"/>
    <property type="evidence" value="ECO:0007669"/>
    <property type="project" value="UniProtKB-SubCell"/>
</dbReference>
<evidence type="ECO:0000256" key="1">
    <source>
        <dbReference type="ARBA" id="ARBA00004477"/>
    </source>
</evidence>
<evidence type="ECO:0000256" key="5">
    <source>
        <dbReference type="ARBA" id="ARBA00022676"/>
    </source>
</evidence>
<feature type="transmembrane region" description="Helical" evidence="11">
    <location>
        <begin position="111"/>
        <end position="132"/>
    </location>
</feature>
<dbReference type="OrthoDB" id="10252502at2759"/>
<sequence length="519" mass="59816">MLEPEKTLLQFCILIRFLQLLLQIVLSLFPDHNADAFDPPISISSNLLDSSLYSVLRGYRRWDSIYFCFISRWGYLYEKCLAFFPLLPATLGLISRFLYPLAGRLVSLDTLILLVGICVNQFCGVLSTIQLYRLGLKVLGSPGISYLAALLYCINPALIFFSSVYSESLFFLFTLTALRCYEHGRLFLATLLFAMTIGCRSNGLLNLGYIIYNLWSSPLLASLLWNEKTILSAKRSLFFMLYSCFRWWYTFFNMLIPYGLLCLIAVVPFLLYQLYAYYLYCPNTHLLPFLCTWMPNPTDVITQYGFQSAYNMPVCIASNTSLINSKPAWCSSNLPFSYSHIQDTFWNVHFLGYFEWKQLPNFILAMPVVLLSLSCASSFYARAPNAYRTLGLRTESAKDRQLVPYIFHMLLLTIYGITHINVQVLTRIIFSSCPVIYWYCGYLMCESSQRHTKQTADKSKTKGTLFVHSKNGFNYRFTEVPHLLNPAYYHTVTQRLILVYFLGYAIVGSVLHSKFLPWT</sequence>
<feature type="transmembrane region" description="Helical" evidence="11">
    <location>
        <begin position="209"/>
        <end position="226"/>
    </location>
</feature>
<dbReference type="PANTHER" id="PTHR12468">
    <property type="entry name" value="GPI MANNOSYLTRANSFERASE 2"/>
    <property type="match status" value="1"/>
</dbReference>
<dbReference type="EMBL" id="LUCH01004238">
    <property type="protein sequence ID" value="KAF5399223.1"/>
    <property type="molecule type" value="Genomic_DNA"/>
</dbReference>
<organism evidence="12 13">
    <name type="scientific">Paragonimus heterotremus</name>
    <dbReference type="NCBI Taxonomy" id="100268"/>
    <lineage>
        <taxon>Eukaryota</taxon>
        <taxon>Metazoa</taxon>
        <taxon>Spiralia</taxon>
        <taxon>Lophotrochozoa</taxon>
        <taxon>Platyhelminthes</taxon>
        <taxon>Trematoda</taxon>
        <taxon>Digenea</taxon>
        <taxon>Plagiorchiida</taxon>
        <taxon>Troglotremata</taxon>
        <taxon>Troglotrematidae</taxon>
        <taxon>Paragonimus</taxon>
    </lineage>
</organism>
<dbReference type="Proteomes" id="UP000748531">
    <property type="component" value="Unassembled WGS sequence"/>
</dbReference>
<evidence type="ECO:0000256" key="10">
    <source>
        <dbReference type="ARBA" id="ARBA00023136"/>
    </source>
</evidence>
<evidence type="ECO:0000313" key="12">
    <source>
        <dbReference type="EMBL" id="KAF5399223.1"/>
    </source>
</evidence>
<feature type="transmembrane region" description="Helical" evidence="11">
    <location>
        <begin position="144"/>
        <end position="165"/>
    </location>
</feature>